<dbReference type="Proteomes" id="UP001164439">
    <property type="component" value="Chromosome"/>
</dbReference>
<evidence type="ECO:0000313" key="1">
    <source>
        <dbReference type="EMBL" id="WAZ25776.1"/>
    </source>
</evidence>
<proteinExistence type="predicted"/>
<organism evidence="1 2">
    <name type="scientific">Streptomyces cinnabarinus</name>
    <dbReference type="NCBI Taxonomy" id="67287"/>
    <lineage>
        <taxon>Bacteria</taxon>
        <taxon>Bacillati</taxon>
        <taxon>Actinomycetota</taxon>
        <taxon>Actinomycetes</taxon>
        <taxon>Kitasatosporales</taxon>
        <taxon>Streptomycetaceae</taxon>
        <taxon>Streptomyces</taxon>
    </lineage>
</organism>
<dbReference type="Pfam" id="PF19384">
    <property type="entry name" value="DUF5959"/>
    <property type="match status" value="1"/>
</dbReference>
<name>A0ABY7KS55_9ACTN</name>
<evidence type="ECO:0000313" key="2">
    <source>
        <dbReference type="Proteomes" id="UP001164439"/>
    </source>
</evidence>
<dbReference type="RefSeq" id="WP_269663258.1">
    <property type="nucleotide sequence ID" value="NZ_CP114413.1"/>
</dbReference>
<protein>
    <submittedName>
        <fullName evidence="1">DUF5959 family protein</fullName>
    </submittedName>
</protein>
<keyword evidence="2" id="KW-1185">Reference proteome</keyword>
<dbReference type="InterPro" id="IPR046003">
    <property type="entry name" value="DUF5959"/>
</dbReference>
<gene>
    <name evidence="1" type="ORF">STRCI_007294</name>
</gene>
<sequence>MADGPIELVRLEGDGNSVVLRISGADGDVLTGGFVIDTPFVKGDLQVWVFPGELREWQEALDALDAGQDAGWREFSRGPSMVIERDVAEERARVTVRDPSMSLTSVTVTVPLVDSWFDDAYERLELVRRTWPSDEG</sequence>
<reference evidence="1" key="1">
    <citation type="submission" date="2022-12" db="EMBL/GenBank/DDBJ databases">
        <authorList>
            <person name="Ruckert C."/>
            <person name="Busche T."/>
            <person name="Kalinowski J."/>
            <person name="Wittmann C."/>
        </authorList>
    </citation>
    <scope>NUCLEOTIDE SEQUENCE</scope>
    <source>
        <strain evidence="1">DSM 40467</strain>
    </source>
</reference>
<dbReference type="EMBL" id="CP114413">
    <property type="protein sequence ID" value="WAZ25776.1"/>
    <property type="molecule type" value="Genomic_DNA"/>
</dbReference>
<accession>A0ABY7KS55</accession>